<dbReference type="RefSeq" id="WP_171721029.1">
    <property type="nucleotide sequence ID" value="NZ_WHOB01000097.1"/>
</dbReference>
<dbReference type="EMBL" id="WHOB01000097">
    <property type="protein sequence ID" value="NOU84048.1"/>
    <property type="molecule type" value="Genomic_DNA"/>
</dbReference>
<gene>
    <name evidence="1" type="ORF">GC101_34900</name>
</gene>
<evidence type="ECO:0000313" key="1">
    <source>
        <dbReference type="EMBL" id="NOU84048.1"/>
    </source>
</evidence>
<protein>
    <recommendedName>
        <fullName evidence="3">Spore coat protein</fullName>
    </recommendedName>
</protein>
<reference evidence="1 2" key="1">
    <citation type="submission" date="2019-10" db="EMBL/GenBank/DDBJ databases">
        <title>Description of Paenibacillus terricola sp. nov.</title>
        <authorList>
            <person name="Carlier A."/>
            <person name="Qi S."/>
        </authorList>
    </citation>
    <scope>NUCLEOTIDE SEQUENCE [LARGE SCALE GENOMIC DNA]</scope>
    <source>
        <strain evidence="1 2">LMG 31459</strain>
    </source>
</reference>
<evidence type="ECO:0008006" key="3">
    <source>
        <dbReference type="Google" id="ProtNLM"/>
    </source>
</evidence>
<dbReference type="Pfam" id="PF04464">
    <property type="entry name" value="Glyphos_transf"/>
    <property type="match status" value="1"/>
</dbReference>
<dbReference type="InterPro" id="IPR043148">
    <property type="entry name" value="TagF_C"/>
</dbReference>
<evidence type="ECO:0000313" key="2">
    <source>
        <dbReference type="Proteomes" id="UP000596857"/>
    </source>
</evidence>
<dbReference type="Gene3D" id="3.40.50.12580">
    <property type="match status" value="1"/>
</dbReference>
<dbReference type="SUPFAM" id="SSF53756">
    <property type="entry name" value="UDP-Glycosyltransferase/glycogen phosphorylase"/>
    <property type="match status" value="1"/>
</dbReference>
<dbReference type="Proteomes" id="UP000596857">
    <property type="component" value="Unassembled WGS sequence"/>
</dbReference>
<sequence>MSVYLSNYWSLYSEFIHVTKDLKYRNIPIALMTNFYQQIDDELRSDMGSKEFAMQLKHSSIKEQHQIQPFFETVVAPLNQPLRSNRNGKILINLDYIRISETTISEHFSGDQAMILSRSRAPELYGIPNVCSLDFKEDTKQAAEELVSKAASTLANYEGHPAFSNDFFSQTFIKRIPAIVEAIEMVFNLYDHIPVAALMVGTTEDVVSRTLAVVAGMKGIPSVCLQHGILMGEEAFIPVFSSHIGIYGEYEHEWYVARGLEDKRIVITGHPRYDDIFTSTPPSKGSFIDLYELDPHKTTLLIATGPTLNENKIQALITELAANPKFQIVIKPHPWELSKKLISLYTGLESQHNNIRVVTDRKADTRNLIMNSDAVVATLSTVALEGLLFNKPVFVYNFIEANREYNYYNALEKYIQKEPGELTTIVSLYYSSNKEKLHYRAVKNKFLLQSYSIRHSGRELSELINRLTNLTQGL</sequence>
<proteinExistence type="predicted"/>
<dbReference type="InterPro" id="IPR007554">
    <property type="entry name" value="Glycerophosphate_synth"/>
</dbReference>
<organism evidence="1 2">
    <name type="scientific">Paenibacillus phytohabitans</name>
    <dbReference type="NCBI Taxonomy" id="2654978"/>
    <lineage>
        <taxon>Bacteria</taxon>
        <taxon>Bacillati</taxon>
        <taxon>Bacillota</taxon>
        <taxon>Bacilli</taxon>
        <taxon>Bacillales</taxon>
        <taxon>Paenibacillaceae</taxon>
        <taxon>Paenibacillus</taxon>
    </lineage>
</organism>
<name>A0ABX1YT38_9BACL</name>
<accession>A0ABX1YT38</accession>
<comment type="caution">
    <text evidence="1">The sequence shown here is derived from an EMBL/GenBank/DDBJ whole genome shotgun (WGS) entry which is preliminary data.</text>
</comment>
<keyword evidence="2" id="KW-1185">Reference proteome</keyword>